<protein>
    <recommendedName>
        <fullName evidence="5">DNA 3'-5' helicase</fullName>
        <ecNumber evidence="5">5.6.2.4</ecNumber>
    </recommendedName>
</protein>
<dbReference type="Gene3D" id="3.40.50.300">
    <property type="entry name" value="P-loop containing nucleotide triphosphate hydrolases"/>
    <property type="match status" value="1"/>
</dbReference>
<feature type="compositionally biased region" description="Low complexity" evidence="6">
    <location>
        <begin position="76"/>
        <end position="95"/>
    </location>
</feature>
<evidence type="ECO:0000256" key="5">
    <source>
        <dbReference type="ARBA" id="ARBA00034808"/>
    </source>
</evidence>
<keyword evidence="2" id="KW-0238">DNA-binding</keyword>
<reference evidence="7 8" key="1">
    <citation type="submission" date="2017-02" db="EMBL/GenBank/DDBJ databases">
        <title>Paraburkholderia sophoroidis sp. nov. and Paraburkholderia steynii sp. nov. rhizobial symbionts of the fynbos legume Hypocalyptus sophoroides.</title>
        <authorList>
            <person name="Steenkamp E.T."/>
            <person name="Beukes C.W."/>
            <person name="Van Zyl E."/>
            <person name="Avontuur J."/>
            <person name="Chan W.Y."/>
            <person name="Hassen A."/>
            <person name="Palmer M."/>
            <person name="Mthombeni L."/>
            <person name="Phalane F."/>
            <person name="Sereme K."/>
            <person name="Venter S.N."/>
        </authorList>
    </citation>
    <scope>NUCLEOTIDE SEQUENCE [LARGE SCALE GENOMIC DNA]</scope>
    <source>
        <strain evidence="7 8">HC1.1ba</strain>
    </source>
</reference>
<dbReference type="AlphaFoldDB" id="A0A4R0XDZ2"/>
<feature type="non-terminal residue" evidence="7">
    <location>
        <position position="1"/>
    </location>
</feature>
<dbReference type="GO" id="GO:0006281">
    <property type="term" value="P:DNA repair"/>
    <property type="evidence" value="ECO:0007669"/>
    <property type="project" value="TreeGrafter"/>
</dbReference>
<accession>A0A4R0XDZ2</accession>
<keyword evidence="8" id="KW-1185">Reference proteome</keyword>
<dbReference type="EMBL" id="MWML01000177">
    <property type="protein sequence ID" value="TCG05307.1"/>
    <property type="molecule type" value="Genomic_DNA"/>
</dbReference>
<dbReference type="GO" id="GO:0043590">
    <property type="term" value="C:bacterial nucleoid"/>
    <property type="evidence" value="ECO:0007669"/>
    <property type="project" value="TreeGrafter"/>
</dbReference>
<gene>
    <name evidence="7" type="ORF">BZM27_34510</name>
</gene>
<dbReference type="SUPFAM" id="SSF52540">
    <property type="entry name" value="P-loop containing nucleoside triphosphate hydrolases"/>
    <property type="match status" value="1"/>
</dbReference>
<comment type="catalytic activity">
    <reaction evidence="4">
        <text>Couples ATP hydrolysis with the unwinding of duplex DNA by translocating in the 3'-5' direction.</text>
        <dbReference type="EC" id="5.6.2.4"/>
    </reaction>
</comment>
<dbReference type="GO" id="GO:0043138">
    <property type="term" value="F:3'-5' DNA helicase activity"/>
    <property type="evidence" value="ECO:0007669"/>
    <property type="project" value="UniProtKB-EC"/>
</dbReference>
<evidence type="ECO:0000256" key="4">
    <source>
        <dbReference type="ARBA" id="ARBA00034617"/>
    </source>
</evidence>
<evidence type="ECO:0000313" key="7">
    <source>
        <dbReference type="EMBL" id="TCG05307.1"/>
    </source>
</evidence>
<feature type="region of interest" description="Disordered" evidence="6">
    <location>
        <begin position="63"/>
        <end position="95"/>
    </location>
</feature>
<dbReference type="GO" id="GO:0005737">
    <property type="term" value="C:cytoplasm"/>
    <property type="evidence" value="ECO:0007669"/>
    <property type="project" value="TreeGrafter"/>
</dbReference>
<dbReference type="EC" id="5.6.2.4" evidence="5"/>
<dbReference type="GO" id="GO:0009378">
    <property type="term" value="F:four-way junction helicase activity"/>
    <property type="evidence" value="ECO:0007669"/>
    <property type="project" value="TreeGrafter"/>
</dbReference>
<sequence>RFVVHDQMPGSIDAYYQETGRAGRDGGAADCILLFDLNDRRVQQFLQLGRYPERELVERVREALGKHDDGARRASARPNSRARSRTSGATSSWSR</sequence>
<evidence type="ECO:0000256" key="3">
    <source>
        <dbReference type="ARBA" id="ARBA00023235"/>
    </source>
</evidence>
<feature type="compositionally biased region" description="Basic and acidic residues" evidence="6">
    <location>
        <begin position="63"/>
        <end position="72"/>
    </location>
</feature>
<comment type="caution">
    <text evidence="7">The sequence shown here is derived from an EMBL/GenBank/DDBJ whole genome shotgun (WGS) entry which is preliminary data.</text>
</comment>
<dbReference type="GO" id="GO:0006310">
    <property type="term" value="P:DNA recombination"/>
    <property type="evidence" value="ECO:0007669"/>
    <property type="project" value="TreeGrafter"/>
</dbReference>
<dbReference type="InterPro" id="IPR027417">
    <property type="entry name" value="P-loop_NTPase"/>
</dbReference>
<evidence type="ECO:0000256" key="2">
    <source>
        <dbReference type="ARBA" id="ARBA00023125"/>
    </source>
</evidence>
<keyword evidence="3" id="KW-0413">Isomerase</keyword>
<comment type="similarity">
    <text evidence="1">Belongs to the helicase family. RecQ subfamily.</text>
</comment>
<dbReference type="GO" id="GO:0030894">
    <property type="term" value="C:replisome"/>
    <property type="evidence" value="ECO:0007669"/>
    <property type="project" value="TreeGrafter"/>
</dbReference>
<dbReference type="GO" id="GO:0003677">
    <property type="term" value="F:DNA binding"/>
    <property type="evidence" value="ECO:0007669"/>
    <property type="project" value="UniProtKB-KW"/>
</dbReference>
<name>A0A4R0XDZ2_9BURK</name>
<dbReference type="Proteomes" id="UP000294200">
    <property type="component" value="Unassembled WGS sequence"/>
</dbReference>
<dbReference type="PANTHER" id="PTHR13710">
    <property type="entry name" value="DNA HELICASE RECQ FAMILY MEMBER"/>
    <property type="match status" value="1"/>
</dbReference>
<dbReference type="PANTHER" id="PTHR13710:SF105">
    <property type="entry name" value="ATP-DEPENDENT DNA HELICASE Q1"/>
    <property type="match status" value="1"/>
</dbReference>
<evidence type="ECO:0000256" key="6">
    <source>
        <dbReference type="SAM" id="MobiDB-lite"/>
    </source>
</evidence>
<organism evidence="7 8">
    <name type="scientific">Paraburkholderia steynii</name>
    <dbReference type="NCBI Taxonomy" id="1245441"/>
    <lineage>
        <taxon>Bacteria</taxon>
        <taxon>Pseudomonadati</taxon>
        <taxon>Pseudomonadota</taxon>
        <taxon>Betaproteobacteria</taxon>
        <taxon>Burkholderiales</taxon>
        <taxon>Burkholderiaceae</taxon>
        <taxon>Paraburkholderia</taxon>
    </lineage>
</organism>
<evidence type="ECO:0000313" key="8">
    <source>
        <dbReference type="Proteomes" id="UP000294200"/>
    </source>
</evidence>
<evidence type="ECO:0000256" key="1">
    <source>
        <dbReference type="ARBA" id="ARBA00005446"/>
    </source>
</evidence>
<proteinExistence type="inferred from homology"/>